<evidence type="ECO:0000313" key="2">
    <source>
        <dbReference type="Proteomes" id="UP000275078"/>
    </source>
</evidence>
<sequence length="163" mass="18364">FGKGRKGVGSVWRDSYKAVKIVGTFKPNPNRERSASRIQYLDYPLAEPVRNPDSHFAEVLFFLSVEDPLDLFDKARLEGKDESIGDCKELILAVVHDIPVEYTSDKVLLRVAEGTDKKNKKKNCQIIDAKCIHGLIGLLTSEGRKYLTWEDNCWSTIGGHVDI</sequence>
<dbReference type="AlphaFoldDB" id="A0A3N4HBF6"/>
<feature type="non-terminal residue" evidence="1">
    <location>
        <position position="1"/>
    </location>
</feature>
<keyword evidence="2" id="KW-1185">Reference proteome</keyword>
<dbReference type="EMBL" id="ML119901">
    <property type="protein sequence ID" value="RPA71773.1"/>
    <property type="molecule type" value="Genomic_DNA"/>
</dbReference>
<evidence type="ECO:0000313" key="1">
    <source>
        <dbReference type="EMBL" id="RPA71773.1"/>
    </source>
</evidence>
<dbReference type="Proteomes" id="UP000275078">
    <property type="component" value="Unassembled WGS sequence"/>
</dbReference>
<reference evidence="1 2" key="1">
    <citation type="journal article" date="2018" name="Nat. Ecol. Evol.">
        <title>Pezizomycetes genomes reveal the molecular basis of ectomycorrhizal truffle lifestyle.</title>
        <authorList>
            <person name="Murat C."/>
            <person name="Payen T."/>
            <person name="Noel B."/>
            <person name="Kuo A."/>
            <person name="Morin E."/>
            <person name="Chen J."/>
            <person name="Kohler A."/>
            <person name="Krizsan K."/>
            <person name="Balestrini R."/>
            <person name="Da Silva C."/>
            <person name="Montanini B."/>
            <person name="Hainaut M."/>
            <person name="Levati E."/>
            <person name="Barry K.W."/>
            <person name="Belfiori B."/>
            <person name="Cichocki N."/>
            <person name="Clum A."/>
            <person name="Dockter R.B."/>
            <person name="Fauchery L."/>
            <person name="Guy J."/>
            <person name="Iotti M."/>
            <person name="Le Tacon F."/>
            <person name="Lindquist E.A."/>
            <person name="Lipzen A."/>
            <person name="Malagnac F."/>
            <person name="Mello A."/>
            <person name="Molinier V."/>
            <person name="Miyauchi S."/>
            <person name="Poulain J."/>
            <person name="Riccioni C."/>
            <person name="Rubini A."/>
            <person name="Sitrit Y."/>
            <person name="Splivallo R."/>
            <person name="Traeger S."/>
            <person name="Wang M."/>
            <person name="Zifcakova L."/>
            <person name="Wipf D."/>
            <person name="Zambonelli A."/>
            <person name="Paolocci F."/>
            <person name="Nowrousian M."/>
            <person name="Ottonello S."/>
            <person name="Baldrian P."/>
            <person name="Spatafora J.W."/>
            <person name="Henrissat B."/>
            <person name="Nagy L.G."/>
            <person name="Aury J.M."/>
            <person name="Wincker P."/>
            <person name="Grigoriev I.V."/>
            <person name="Bonfante P."/>
            <person name="Martin F.M."/>
        </authorList>
    </citation>
    <scope>NUCLEOTIDE SEQUENCE [LARGE SCALE GENOMIC DNA]</scope>
    <source>
        <strain evidence="1 2">RN42</strain>
    </source>
</reference>
<proteinExistence type="predicted"/>
<name>A0A3N4HBF6_ASCIM</name>
<accession>A0A3N4HBF6</accession>
<organism evidence="1 2">
    <name type="scientific">Ascobolus immersus RN42</name>
    <dbReference type="NCBI Taxonomy" id="1160509"/>
    <lineage>
        <taxon>Eukaryota</taxon>
        <taxon>Fungi</taxon>
        <taxon>Dikarya</taxon>
        <taxon>Ascomycota</taxon>
        <taxon>Pezizomycotina</taxon>
        <taxon>Pezizomycetes</taxon>
        <taxon>Pezizales</taxon>
        <taxon>Ascobolaceae</taxon>
        <taxon>Ascobolus</taxon>
    </lineage>
</organism>
<protein>
    <submittedName>
        <fullName evidence="1">Uncharacterized protein</fullName>
    </submittedName>
</protein>
<gene>
    <name evidence="1" type="ORF">BJ508DRAFT_315328</name>
</gene>